<dbReference type="SUPFAM" id="SSF55154">
    <property type="entry name" value="CYTH-like phosphatases"/>
    <property type="match status" value="1"/>
</dbReference>
<dbReference type="CDD" id="cd07891">
    <property type="entry name" value="CYTH-like_CthTTM-like_1"/>
    <property type="match status" value="1"/>
</dbReference>
<dbReference type="PANTHER" id="PTHR40114">
    <property type="entry name" value="SLR0698 PROTEIN"/>
    <property type="match status" value="1"/>
</dbReference>
<dbReference type="PIRSF" id="PIRSF016487">
    <property type="entry name" value="CYTH_UCP016487"/>
    <property type="match status" value="1"/>
</dbReference>
<proteinExistence type="predicted"/>
<organism evidence="2 3">
    <name type="scientific">Adhaeribacter terrigena</name>
    <dbReference type="NCBI Taxonomy" id="2793070"/>
    <lineage>
        <taxon>Bacteria</taxon>
        <taxon>Pseudomonadati</taxon>
        <taxon>Bacteroidota</taxon>
        <taxon>Cytophagia</taxon>
        <taxon>Cytophagales</taxon>
        <taxon>Hymenobacteraceae</taxon>
        <taxon>Adhaeribacter</taxon>
    </lineage>
</organism>
<dbReference type="InterPro" id="IPR012042">
    <property type="entry name" value="NeuTTM/CthTTM-like"/>
</dbReference>
<evidence type="ECO:0000259" key="1">
    <source>
        <dbReference type="PROSITE" id="PS51707"/>
    </source>
</evidence>
<evidence type="ECO:0000313" key="2">
    <source>
        <dbReference type="EMBL" id="MBK0404190.1"/>
    </source>
</evidence>
<protein>
    <submittedName>
        <fullName evidence="2">CYTH domain-containing protein</fullName>
    </submittedName>
</protein>
<dbReference type="PANTHER" id="PTHR40114:SF1">
    <property type="entry name" value="SLR0698 PROTEIN"/>
    <property type="match status" value="1"/>
</dbReference>
<sequence>MPVEIERKFLVDKTLWQKLEKPEANFFRQGYLHTDPEKTIRVRVTNTSGYITIKGATTGASRLEYEYEIPKTEATELLDQFAETSLIKNRYILIFEGKTWEVDEFLAENEGLLVAEIELESEDEKFEKPDWVTEEVTGQKKYYNAQLAVNPYKNW</sequence>
<dbReference type="PROSITE" id="PS51707">
    <property type="entry name" value="CYTH"/>
    <property type="match status" value="1"/>
</dbReference>
<comment type="caution">
    <text evidence="2">The sequence shown here is derived from an EMBL/GenBank/DDBJ whole genome shotgun (WGS) entry which is preliminary data.</text>
</comment>
<dbReference type="Gene3D" id="2.40.320.10">
    <property type="entry name" value="Hypothetical Protein Pfu-838710-001"/>
    <property type="match status" value="1"/>
</dbReference>
<dbReference type="EMBL" id="JAEHFX010000008">
    <property type="protein sequence ID" value="MBK0404190.1"/>
    <property type="molecule type" value="Genomic_DNA"/>
</dbReference>
<reference evidence="2 3" key="1">
    <citation type="submission" date="2020-12" db="EMBL/GenBank/DDBJ databases">
        <title>Bacterial novel species Adhaeribacter sp. BT258 isolated from soil.</title>
        <authorList>
            <person name="Jung H.-Y."/>
        </authorList>
    </citation>
    <scope>NUCLEOTIDE SEQUENCE [LARGE SCALE GENOMIC DNA]</scope>
    <source>
        <strain evidence="2 3">BT258</strain>
    </source>
</reference>
<evidence type="ECO:0000313" key="3">
    <source>
        <dbReference type="Proteomes" id="UP000644147"/>
    </source>
</evidence>
<gene>
    <name evidence="2" type="ORF">I5M27_14435</name>
</gene>
<dbReference type="SMART" id="SM01118">
    <property type="entry name" value="CYTH"/>
    <property type="match status" value="1"/>
</dbReference>
<keyword evidence="3" id="KW-1185">Reference proteome</keyword>
<name>A0ABS1C4A3_9BACT</name>
<dbReference type="InterPro" id="IPR033469">
    <property type="entry name" value="CYTH-like_dom_sf"/>
</dbReference>
<feature type="domain" description="CYTH" evidence="1">
    <location>
        <begin position="2"/>
        <end position="149"/>
    </location>
</feature>
<dbReference type="Proteomes" id="UP000644147">
    <property type="component" value="Unassembled WGS sequence"/>
</dbReference>
<dbReference type="RefSeq" id="WP_200507034.1">
    <property type="nucleotide sequence ID" value="NZ_JAEHFX010000008.1"/>
</dbReference>
<dbReference type="Pfam" id="PF01928">
    <property type="entry name" value="CYTH"/>
    <property type="match status" value="1"/>
</dbReference>
<dbReference type="InterPro" id="IPR023577">
    <property type="entry name" value="CYTH_domain"/>
</dbReference>
<accession>A0ABS1C4A3</accession>